<comment type="caution">
    <text evidence="20">The sequence shown here is derived from an EMBL/GenBank/DDBJ whole genome shotgun (WGS) entry which is preliminary data.</text>
</comment>
<organism evidence="20 21">
    <name type="scientific">Cotesia glomerata</name>
    <name type="common">Lepidopteran parasitic wasp</name>
    <name type="synonym">Apanteles glomeratus</name>
    <dbReference type="NCBI Taxonomy" id="32391"/>
    <lineage>
        <taxon>Eukaryota</taxon>
        <taxon>Metazoa</taxon>
        <taxon>Ecdysozoa</taxon>
        <taxon>Arthropoda</taxon>
        <taxon>Hexapoda</taxon>
        <taxon>Insecta</taxon>
        <taxon>Pterygota</taxon>
        <taxon>Neoptera</taxon>
        <taxon>Endopterygota</taxon>
        <taxon>Hymenoptera</taxon>
        <taxon>Apocrita</taxon>
        <taxon>Ichneumonoidea</taxon>
        <taxon>Braconidae</taxon>
        <taxon>Microgastrinae</taxon>
        <taxon>Cotesia</taxon>
    </lineage>
</organism>
<comment type="subcellular location">
    <subcellularLocation>
        <location evidence="2">Chromosome</location>
        <location evidence="2">Telomere</location>
    </subcellularLocation>
    <subcellularLocation>
        <location evidence="1">Nucleus</location>
    </subcellularLocation>
</comment>
<evidence type="ECO:0000313" key="21">
    <source>
        <dbReference type="Proteomes" id="UP000826195"/>
    </source>
</evidence>
<evidence type="ECO:0000256" key="8">
    <source>
        <dbReference type="ARBA" id="ARBA00022801"/>
    </source>
</evidence>
<feature type="compositionally biased region" description="Basic and acidic residues" evidence="16">
    <location>
        <begin position="463"/>
        <end position="474"/>
    </location>
</feature>
<evidence type="ECO:0000259" key="18">
    <source>
        <dbReference type="PROSITE" id="PS51194"/>
    </source>
</evidence>
<keyword evidence="9" id="KW-0347">Helicase</keyword>
<feature type="compositionally biased region" description="Basic and acidic residues" evidence="16">
    <location>
        <begin position="630"/>
        <end position="645"/>
    </location>
</feature>
<feature type="compositionally biased region" description="Basic and acidic residues" evidence="16">
    <location>
        <begin position="673"/>
        <end position="687"/>
    </location>
</feature>
<dbReference type="GO" id="GO:0016887">
    <property type="term" value="F:ATP hydrolysis activity"/>
    <property type="evidence" value="ECO:0007669"/>
    <property type="project" value="InterPro"/>
</dbReference>
<dbReference type="Gene3D" id="3.40.50.300">
    <property type="entry name" value="P-loop containing nucleotide triphosphate hydrolases"/>
    <property type="match status" value="1"/>
</dbReference>
<feature type="compositionally biased region" description="Polar residues" evidence="16">
    <location>
        <begin position="2139"/>
        <end position="2152"/>
    </location>
</feature>
<evidence type="ECO:0000256" key="15">
    <source>
        <dbReference type="ARBA" id="ARBA00031106"/>
    </source>
</evidence>
<evidence type="ECO:0000256" key="6">
    <source>
        <dbReference type="ARBA" id="ARBA00022741"/>
    </source>
</evidence>
<feature type="compositionally biased region" description="Basic and acidic residues" evidence="16">
    <location>
        <begin position="441"/>
        <end position="450"/>
    </location>
</feature>
<feature type="compositionally biased region" description="Basic and acidic residues" evidence="16">
    <location>
        <begin position="1575"/>
        <end position="1598"/>
    </location>
</feature>
<comment type="similarity">
    <text evidence="3">Belongs to the SNF2/RAD54 helicase family.</text>
</comment>
<keyword evidence="13" id="KW-0238">DNA-binding</keyword>
<feature type="region of interest" description="Disordered" evidence="16">
    <location>
        <begin position="153"/>
        <end position="173"/>
    </location>
</feature>
<feature type="region of interest" description="Disordered" evidence="16">
    <location>
        <begin position="2093"/>
        <end position="2152"/>
    </location>
</feature>
<gene>
    <name evidence="20" type="ORF">KQX54_012543</name>
</gene>
<evidence type="ECO:0000256" key="14">
    <source>
        <dbReference type="ARBA" id="ARBA00023242"/>
    </source>
</evidence>
<dbReference type="Pfam" id="PF00176">
    <property type="entry name" value="SNF2-rel_dom"/>
    <property type="match status" value="1"/>
</dbReference>
<feature type="compositionally biased region" description="Basic residues" evidence="16">
    <location>
        <begin position="406"/>
        <end position="416"/>
    </location>
</feature>
<feature type="compositionally biased region" description="Basic and acidic residues" evidence="16">
    <location>
        <begin position="655"/>
        <end position="666"/>
    </location>
</feature>
<dbReference type="SUPFAM" id="SSF57903">
    <property type="entry name" value="FYVE/PHD zinc finger"/>
    <property type="match status" value="1"/>
</dbReference>
<keyword evidence="12" id="KW-0779">Telomere</keyword>
<keyword evidence="4" id="KW-0158">Chromosome</keyword>
<dbReference type="PANTHER" id="PTHR45797">
    <property type="entry name" value="RAD54-LIKE"/>
    <property type="match status" value="1"/>
</dbReference>
<evidence type="ECO:0000256" key="7">
    <source>
        <dbReference type="ARBA" id="ARBA00022771"/>
    </source>
</evidence>
<evidence type="ECO:0000313" key="20">
    <source>
        <dbReference type="EMBL" id="KAH0554747.1"/>
    </source>
</evidence>
<protein>
    <recommendedName>
        <fullName evidence="15">ATP-dependent helicase ATRX</fullName>
    </recommendedName>
</protein>
<dbReference type="Pfam" id="PF00271">
    <property type="entry name" value="Helicase_C"/>
    <property type="match status" value="1"/>
</dbReference>
<feature type="compositionally biased region" description="Basic and acidic residues" evidence="16">
    <location>
        <begin position="523"/>
        <end position="550"/>
    </location>
</feature>
<feature type="compositionally biased region" description="Basic and acidic residues" evidence="16">
    <location>
        <begin position="589"/>
        <end position="602"/>
    </location>
</feature>
<dbReference type="SMART" id="SM00487">
    <property type="entry name" value="DEXDc"/>
    <property type="match status" value="1"/>
</dbReference>
<keyword evidence="14" id="KW-0539">Nucleus</keyword>
<dbReference type="InterPro" id="IPR011011">
    <property type="entry name" value="Znf_FYVE_PHD"/>
</dbReference>
<evidence type="ECO:0000256" key="4">
    <source>
        <dbReference type="ARBA" id="ARBA00022454"/>
    </source>
</evidence>
<feature type="compositionally biased region" description="Polar residues" evidence="16">
    <location>
        <begin position="311"/>
        <end position="328"/>
    </location>
</feature>
<dbReference type="CDD" id="cd18793">
    <property type="entry name" value="SF2_C_SNF"/>
    <property type="match status" value="1"/>
</dbReference>
<dbReference type="Gene3D" id="3.40.50.10810">
    <property type="entry name" value="Tandem AAA-ATPase domain"/>
    <property type="match status" value="1"/>
</dbReference>
<feature type="compositionally biased region" description="Basic and acidic residues" evidence="16">
    <location>
        <begin position="767"/>
        <end position="794"/>
    </location>
</feature>
<evidence type="ECO:0000256" key="3">
    <source>
        <dbReference type="ARBA" id="ARBA00007025"/>
    </source>
</evidence>
<feature type="compositionally biased region" description="Low complexity" evidence="16">
    <location>
        <begin position="1604"/>
        <end position="1620"/>
    </location>
</feature>
<dbReference type="Proteomes" id="UP000826195">
    <property type="component" value="Unassembled WGS sequence"/>
</dbReference>
<feature type="region of interest" description="Disordered" evidence="16">
    <location>
        <begin position="1575"/>
        <end position="1667"/>
    </location>
</feature>
<evidence type="ECO:0000256" key="13">
    <source>
        <dbReference type="ARBA" id="ARBA00023125"/>
    </source>
</evidence>
<keyword evidence="21" id="KW-1185">Reference proteome</keyword>
<dbReference type="GO" id="GO:0005634">
    <property type="term" value="C:nucleus"/>
    <property type="evidence" value="ECO:0007669"/>
    <property type="project" value="UniProtKB-SubCell"/>
</dbReference>
<feature type="compositionally biased region" description="Basic and acidic residues" evidence="16">
    <location>
        <begin position="744"/>
        <end position="758"/>
    </location>
</feature>
<feature type="region of interest" description="Disordered" evidence="16">
    <location>
        <begin position="300"/>
        <end position="827"/>
    </location>
</feature>
<proteinExistence type="inferred from homology"/>
<keyword evidence="7" id="KW-0863">Zinc-finger</keyword>
<feature type="compositionally biased region" description="Low complexity" evidence="16">
    <location>
        <begin position="922"/>
        <end position="933"/>
    </location>
</feature>
<feature type="compositionally biased region" description="Basic residues" evidence="16">
    <location>
        <begin position="816"/>
        <end position="826"/>
    </location>
</feature>
<evidence type="ECO:0000256" key="11">
    <source>
        <dbReference type="ARBA" id="ARBA00022840"/>
    </source>
</evidence>
<feature type="compositionally biased region" description="Basic and acidic residues" evidence="16">
    <location>
        <begin position="570"/>
        <end position="580"/>
    </location>
</feature>
<evidence type="ECO:0000259" key="17">
    <source>
        <dbReference type="PROSITE" id="PS51192"/>
    </source>
</evidence>
<dbReference type="GO" id="GO:0008270">
    <property type="term" value="F:zinc ion binding"/>
    <property type="evidence" value="ECO:0007669"/>
    <property type="project" value="UniProtKB-KW"/>
</dbReference>
<evidence type="ECO:0000259" key="19">
    <source>
        <dbReference type="PROSITE" id="PS51533"/>
    </source>
</evidence>
<dbReference type="GO" id="GO:0005524">
    <property type="term" value="F:ATP binding"/>
    <property type="evidence" value="ECO:0007669"/>
    <property type="project" value="UniProtKB-KW"/>
</dbReference>
<dbReference type="SUPFAM" id="SSF52540">
    <property type="entry name" value="P-loop containing nucleoside triphosphate hydrolases"/>
    <property type="match status" value="2"/>
</dbReference>
<dbReference type="InterPro" id="IPR014001">
    <property type="entry name" value="Helicase_ATP-bd"/>
</dbReference>
<dbReference type="GO" id="GO:0000781">
    <property type="term" value="C:chromosome, telomeric region"/>
    <property type="evidence" value="ECO:0007669"/>
    <property type="project" value="UniProtKB-SubCell"/>
</dbReference>
<feature type="compositionally biased region" description="Basic and acidic residues" evidence="16">
    <location>
        <begin position="609"/>
        <end position="623"/>
    </location>
</feature>
<dbReference type="InterPro" id="IPR000330">
    <property type="entry name" value="SNF2_N"/>
</dbReference>
<feature type="compositionally biased region" description="Basic residues" evidence="16">
    <location>
        <begin position="1167"/>
        <end position="1177"/>
    </location>
</feature>
<feature type="domain" description="PHD-type" evidence="19">
    <location>
        <begin position="24"/>
        <end position="149"/>
    </location>
</feature>
<feature type="compositionally biased region" description="Basic and acidic residues" evidence="16">
    <location>
        <begin position="1080"/>
        <end position="1090"/>
    </location>
</feature>
<evidence type="ECO:0000256" key="1">
    <source>
        <dbReference type="ARBA" id="ARBA00004123"/>
    </source>
</evidence>
<keyword evidence="5" id="KW-0479">Metal-binding</keyword>
<reference evidence="20 21" key="1">
    <citation type="journal article" date="2021" name="J. Hered.">
        <title>A chromosome-level genome assembly of the parasitoid wasp, Cotesia glomerata (Hymenoptera: Braconidae).</title>
        <authorList>
            <person name="Pinto B.J."/>
            <person name="Weis J.J."/>
            <person name="Gamble T."/>
            <person name="Ode P.J."/>
            <person name="Paul R."/>
            <person name="Zaspel J.M."/>
        </authorList>
    </citation>
    <scope>NUCLEOTIDE SEQUENCE [LARGE SCALE GENOMIC DNA]</scope>
    <source>
        <strain evidence="20">CgM1</strain>
    </source>
</reference>
<dbReference type="GO" id="GO:0004386">
    <property type="term" value="F:helicase activity"/>
    <property type="evidence" value="ECO:0007669"/>
    <property type="project" value="UniProtKB-KW"/>
</dbReference>
<evidence type="ECO:0000256" key="16">
    <source>
        <dbReference type="SAM" id="MobiDB-lite"/>
    </source>
</evidence>
<dbReference type="PROSITE" id="PS51192">
    <property type="entry name" value="HELICASE_ATP_BIND_1"/>
    <property type="match status" value="1"/>
</dbReference>
<dbReference type="InterPro" id="IPR025766">
    <property type="entry name" value="ADD"/>
</dbReference>
<feature type="compositionally biased region" description="Basic and acidic residues" evidence="16">
    <location>
        <begin position="1008"/>
        <end position="1022"/>
    </location>
</feature>
<dbReference type="InterPro" id="IPR049730">
    <property type="entry name" value="SNF2/RAD54-like_C"/>
</dbReference>
<feature type="compositionally biased region" description="Basic and acidic residues" evidence="16">
    <location>
        <begin position="1099"/>
        <end position="1112"/>
    </location>
</feature>
<feature type="compositionally biased region" description="Low complexity" evidence="16">
    <location>
        <begin position="801"/>
        <end position="815"/>
    </location>
</feature>
<feature type="compositionally biased region" description="Basic residues" evidence="16">
    <location>
        <begin position="1134"/>
        <end position="1144"/>
    </location>
</feature>
<name>A0AAV7I7U2_COTGL</name>
<accession>A0AAV7I7U2</accession>
<feature type="compositionally biased region" description="Basic and acidic residues" evidence="16">
    <location>
        <begin position="705"/>
        <end position="735"/>
    </location>
</feature>
<feature type="compositionally biased region" description="Basic residues" evidence="16">
    <location>
        <begin position="1068"/>
        <end position="1079"/>
    </location>
</feature>
<dbReference type="EMBL" id="JAHXZJ010001119">
    <property type="protein sequence ID" value="KAH0554747.1"/>
    <property type="molecule type" value="Genomic_DNA"/>
</dbReference>
<feature type="compositionally biased region" description="Basic and acidic residues" evidence="16">
    <location>
        <begin position="1039"/>
        <end position="1067"/>
    </location>
</feature>
<feature type="region of interest" description="Disordered" evidence="16">
    <location>
        <begin position="184"/>
        <end position="203"/>
    </location>
</feature>
<evidence type="ECO:0000256" key="5">
    <source>
        <dbReference type="ARBA" id="ARBA00022723"/>
    </source>
</evidence>
<dbReference type="PANTHER" id="PTHR45797:SF3">
    <property type="entry name" value="TRANSCRIPTIONAL REGULATOR ATRX HOMOLOG"/>
    <property type="match status" value="1"/>
</dbReference>
<evidence type="ECO:0000256" key="12">
    <source>
        <dbReference type="ARBA" id="ARBA00022895"/>
    </source>
</evidence>
<keyword evidence="6" id="KW-0547">Nucleotide-binding</keyword>
<evidence type="ECO:0000256" key="9">
    <source>
        <dbReference type="ARBA" id="ARBA00022806"/>
    </source>
</evidence>
<feature type="compositionally biased region" description="Basic and acidic residues" evidence="16">
    <location>
        <begin position="907"/>
        <end position="921"/>
    </location>
</feature>
<feature type="domain" description="Helicase ATP-binding" evidence="17">
    <location>
        <begin position="1267"/>
        <end position="1455"/>
    </location>
</feature>
<sequence>MNHQLKCLVKETPDELSYRKKYFPNCDSVKSQDLLCRICDDTLTKNSFKIHPILGILLCKQCYEENKSADKQKCMVCNEDGKLIECKSKKCSYLTCEKCMTRLNSGAKSFYKQGKWNCFACHTKPLYKLRGISAVMASNSEDQSNKRIINKAQKTNGQLLSRSDSTSSSGTEFTKTKILDTNLSSSRSKHHNLSEISDNESHEDDTLTNRQLLDFKHNVKKLFDGLKDMGNKLLEEVDKAQQNFHSSKRKLKSSDVVNMISECKNIIQHVQDSTNKQEKKLIERHKTWCRKSKIKNTLFQNDIKSKKQDNKNYSSDEGQNKITSTPIKNTERMVKKTNSKLNVSDCDEQVFSGDENNRNINNDTDMDENPLDQSKDLFSDDGLNDTLASPKSSKKSSEESDTENNKRKKRFLKVKSKNTVNSDDESDSSEKVKPKRRLSKTKLDKIRERSNSVTLIEIQAKTKLLDKDKNKSSDSDFTEDPTPTKGSKQSDDSCNNNNNNNNNKTDVNISNKNPGDVSSDLDSNTKEKTNNISESEHENNDKEEQAKNDLLKSSSESDNEDKNSILNSSDSEHLNNDDLLKSSSDNEDDKNKNKNKVDKDKNSILNSSDSEHHNDDKAKEDLLKSSSDSDNDKKKKKDEEAKNDLLKSSSDSDNEDKNKKVDEDKNSILNSSDSEHHNDDKAKEDLLKSSSDSDNEDDKNKKKKKDEEAKNDLLKSSDSENEDDKNKKKMDEEVKNSILNSSSDSEKLNDDKAKEDLLKSSSDSDNEDKNKKKIDEPKKDLLNSSSESDKEKNLFKKKANNNKNNSSSDNETTSSKSKKRKLKIKKFNSSDDKKLKLKCIVELNRLSKKTLSQHSKALRLSAEYLENKKVSSLLSLDGLDKKKKKKKHRSDSSTDESSNSRSRKKTKLVDETLLDHLKKVETGNGNNDSNNSASEDEDSGKKIVEENEPSLDQQADKIAKSAILASSESSDNEETPVEETLNDSPSSKNSKDGKKKNKKNDTEDQDKEDDKEKKSKGNDSWKRSKLLTSKILDSDSDVENLKAQEKLSQRSKNDESDSNKEADDSFKVKKKTTRTRRRRLDSDSDVKISDDSGSDSDDDNKKNKGSDGDKKEGKKSKRKKRSDSSDSSLSMVSKKNKTKRRRIRAVADSDDSSDDDLNSSQGGANKSGRKNIRKVLKDKHVDNSTLQAAKQEEERIKRMAERQKLYNEMYEARLASEAKVDKLVLDFDAETKQVLLEVDENLVKRLKPHQAKGIKFMWDACFESLERIKESEGSGGILAHCMGLGKSFQVVTLSHTLLTHSEKTGINTILIVVPLSTVLNWMNEFKIWLSEVENGADIELYEMTKAKTNLERRCQLENWQRTGGVLIIGYEMFRNLCAIKGKVRKSVQEAILKTILDPGPDLIVCDEGHLLKNEDSAISKAIRRVKTLRRIVLTGTPLQNNLIEYHCMVQFVKPNLLGTKKEFSNRFVNPIQNGQFDDSTEYDVKLMKKRAHVLHKMLEGSVQRFDYSVLTPFLPPKQEYVISIRLTPVQVKLYQYYIDNFARKHKGVGGSLFADFQALSRLWTHPFVVKLHTENSERIQQKKREAETDSEGSLKDFIDDGSESESSSVSSNSSNSSNESDVITLDDEDGKNSKKNKPPPPKRGTRANPVAEPEIPEPEEAPAENKEWWTEFVKEEDFDDMRLSAKLMILFDIIKEAEAIGDKVLVFSQSLYSLTLIEKFLGMIDDETQNGKELDSLDKHTGCWAIGQDYFRFDGQTSAENRSHWVKSFNKPSNTRARLFLISTRAGGLGINLTAANRVVIFDASWNPSHDVQSIFRIYRFGQKKPCYVYRLLAAGTMEEKIYNRQVTKLSLSCRVVDELQIERHYSNNDLAELYKFDPPSETTPDLALPKDRLLAEIFLRHKNLVETFHEHDSLLENIAEEELDAEERKQAWQEYEDEKAGKRMIPPQMMINYSNVNQNLIPNHQHMLMMQQYGSQMMNSLNQLNNPNKQVELSQLMSMFQQDYPQLNEQQHRAMALKALSNMYNYVENQMVGRGSYNTGSVMPNPVNSINNPTATLANALAQQEYTRLHSGSGYNQQNLTQQQRQMMYSQSFGNNSFGKTQQKTPANPPTTTTASKQFVSNDDSDDIIEIPSSSSSRVNQASNAPKRQEE</sequence>
<dbReference type="InterPro" id="IPR044574">
    <property type="entry name" value="ARIP4-like"/>
</dbReference>
<dbReference type="PROSITE" id="PS51194">
    <property type="entry name" value="HELICASE_CTER"/>
    <property type="match status" value="1"/>
</dbReference>
<evidence type="ECO:0000256" key="2">
    <source>
        <dbReference type="ARBA" id="ARBA00004574"/>
    </source>
</evidence>
<dbReference type="InterPro" id="IPR027417">
    <property type="entry name" value="P-loop_NTPase"/>
</dbReference>
<keyword evidence="8" id="KW-0378">Hydrolase</keyword>
<feature type="domain" description="Helicase C-terminal" evidence="18">
    <location>
        <begin position="1692"/>
        <end position="1872"/>
    </location>
</feature>
<dbReference type="InterPro" id="IPR001650">
    <property type="entry name" value="Helicase_C-like"/>
</dbReference>
<feature type="region of interest" description="Disordered" evidence="16">
    <location>
        <begin position="875"/>
        <end position="1186"/>
    </location>
</feature>
<dbReference type="SMART" id="SM00490">
    <property type="entry name" value="HELICc"/>
    <property type="match status" value="1"/>
</dbReference>
<feature type="compositionally biased region" description="Acidic residues" evidence="16">
    <location>
        <begin position="1148"/>
        <end position="1157"/>
    </location>
</feature>
<evidence type="ECO:0000256" key="10">
    <source>
        <dbReference type="ARBA" id="ARBA00022833"/>
    </source>
</evidence>
<dbReference type="PROSITE" id="PS51533">
    <property type="entry name" value="ADD"/>
    <property type="match status" value="1"/>
</dbReference>
<feature type="compositionally biased region" description="Low complexity" evidence="16">
    <location>
        <begin position="2101"/>
        <end position="2116"/>
    </location>
</feature>
<feature type="compositionally biased region" description="Acidic residues" evidence="16">
    <location>
        <begin position="970"/>
        <end position="981"/>
    </location>
</feature>
<dbReference type="GO" id="GO:0010468">
    <property type="term" value="P:regulation of gene expression"/>
    <property type="evidence" value="ECO:0007669"/>
    <property type="project" value="UniProtKB-ARBA"/>
</dbReference>
<keyword evidence="10" id="KW-0862">Zinc</keyword>
<dbReference type="GO" id="GO:0003677">
    <property type="term" value="F:DNA binding"/>
    <property type="evidence" value="ECO:0007669"/>
    <property type="project" value="UniProtKB-KW"/>
</dbReference>
<keyword evidence="11" id="KW-0067">ATP-binding</keyword>
<feature type="compositionally biased region" description="Polar residues" evidence="16">
    <location>
        <begin position="504"/>
        <end position="513"/>
    </location>
</feature>
<dbReference type="InterPro" id="IPR038718">
    <property type="entry name" value="SNF2-like_sf"/>
</dbReference>